<evidence type="ECO:0000313" key="2">
    <source>
        <dbReference type="WBParaSite" id="nRc.2.0.1.t08700-RA"/>
    </source>
</evidence>
<name>A0A915I4D3_ROMCU</name>
<reference evidence="2" key="1">
    <citation type="submission" date="2022-11" db="UniProtKB">
        <authorList>
            <consortium name="WormBaseParasite"/>
        </authorList>
    </citation>
    <scope>IDENTIFICATION</scope>
</reference>
<dbReference type="WBParaSite" id="nRc.2.0.1.t08700-RA">
    <property type="protein sequence ID" value="nRc.2.0.1.t08700-RA"/>
    <property type="gene ID" value="nRc.2.0.1.g08700"/>
</dbReference>
<keyword evidence="1" id="KW-1185">Reference proteome</keyword>
<dbReference type="AlphaFoldDB" id="A0A915I4D3"/>
<evidence type="ECO:0000313" key="1">
    <source>
        <dbReference type="Proteomes" id="UP000887565"/>
    </source>
</evidence>
<accession>A0A915I4D3</accession>
<proteinExistence type="predicted"/>
<organism evidence="1 2">
    <name type="scientific">Romanomermis culicivorax</name>
    <name type="common">Nematode worm</name>
    <dbReference type="NCBI Taxonomy" id="13658"/>
    <lineage>
        <taxon>Eukaryota</taxon>
        <taxon>Metazoa</taxon>
        <taxon>Ecdysozoa</taxon>
        <taxon>Nematoda</taxon>
        <taxon>Enoplea</taxon>
        <taxon>Dorylaimia</taxon>
        <taxon>Mermithida</taxon>
        <taxon>Mermithoidea</taxon>
        <taxon>Mermithidae</taxon>
        <taxon>Romanomermis</taxon>
    </lineage>
</organism>
<protein>
    <submittedName>
        <fullName evidence="2">Uncharacterized protein</fullName>
    </submittedName>
</protein>
<dbReference type="Proteomes" id="UP000887565">
    <property type="component" value="Unplaced"/>
</dbReference>
<sequence length="64" mass="7379">MDITPTHESIDSLARVDLTMDGLEFHYLCQGKQIIVKLTMILLFLSLDHTDNQIDIAQKFETKE</sequence>